<proteinExistence type="predicted"/>
<dbReference type="AlphaFoldDB" id="A0A0K2UHS5"/>
<dbReference type="EMBL" id="HACA01020443">
    <property type="protein sequence ID" value="CDW37804.1"/>
    <property type="molecule type" value="Transcribed_RNA"/>
</dbReference>
<sequence>MKYHEHFSFSLPKHYSNFQGYHIDFRFLFLTCSFDTRFSSL</sequence>
<evidence type="ECO:0000313" key="1">
    <source>
        <dbReference type="EMBL" id="CDW37804.1"/>
    </source>
</evidence>
<reference evidence="1" key="1">
    <citation type="submission" date="2014-05" db="EMBL/GenBank/DDBJ databases">
        <authorList>
            <person name="Chronopoulou M."/>
        </authorList>
    </citation>
    <scope>NUCLEOTIDE SEQUENCE</scope>
    <source>
        <tissue evidence="1">Whole organism</tissue>
    </source>
</reference>
<accession>A0A0K2UHS5</accession>
<organism evidence="1">
    <name type="scientific">Lepeophtheirus salmonis</name>
    <name type="common">Salmon louse</name>
    <name type="synonym">Caligus salmonis</name>
    <dbReference type="NCBI Taxonomy" id="72036"/>
    <lineage>
        <taxon>Eukaryota</taxon>
        <taxon>Metazoa</taxon>
        <taxon>Ecdysozoa</taxon>
        <taxon>Arthropoda</taxon>
        <taxon>Crustacea</taxon>
        <taxon>Multicrustacea</taxon>
        <taxon>Hexanauplia</taxon>
        <taxon>Copepoda</taxon>
        <taxon>Siphonostomatoida</taxon>
        <taxon>Caligidae</taxon>
        <taxon>Lepeophtheirus</taxon>
    </lineage>
</organism>
<name>A0A0K2UHS5_LEPSM</name>
<protein>
    <submittedName>
        <fullName evidence="1">Uncharacterized protein</fullName>
    </submittedName>
</protein>